<feature type="region of interest" description="Disordered" evidence="2">
    <location>
        <begin position="37"/>
        <end position="56"/>
    </location>
</feature>
<evidence type="ECO:0000313" key="4">
    <source>
        <dbReference type="EMBL" id="SLM41347.1"/>
    </source>
</evidence>
<evidence type="ECO:0000259" key="3">
    <source>
        <dbReference type="PROSITE" id="PS50217"/>
    </source>
</evidence>
<sequence>MSAVKQESSSTSSPPPQSTCFEAFDIERYINFEQATYSSPSVSPTSSASLSLSTTDPLTVDPNQTIYYSSSSSSQQVFPAPSHQYGQYQQFAVLPVGGVANTIAVNQASSLPFGRNFGASSIDGYFSGSSTDFDFATPASHHSSFSASSDMDMDMDFSARGFLTSTDPQSPNTVVDPNAVGGNEDTTSTPTPTQSSVGRLWPGMHQQQAKAQAQAEAQAQQQKQQQMMTQQPPNLPTQQSLPSAPRNSKASSHPTPDPIVEERISRLLNQMRQSSVASSHDDDAATLNGNGLLPHIARMRKDEEDMDEDERLLASEEGKKLSSKERRQLRNKVSARAFRSRRKEYIGQLEGEVAAKAKEADDLRAKNEALIAENTRLTDLTRMLMASDAFSTFLAEMSNEKRSTQPNSVSTPAPSAPSSTPRTQTTDPRPNVRKDINPRHASQQQMHRQQPSGPHVGMAMVPETLMDYSTFESPGNAWTGNIDLGFTNAQVFTVVDLPSGPAVDQIDSGFLSGKSSNLFSSYSSSDDIKDQAPVIERMPSIPSLQEAKVVMPQEPVHPVDDVDIDESDPCFALFADCATVSKPSTPEAHGQLFGNIESEKVFARLDLVVEEASDDGHISAAAMGRFERICSSIESVFQRIGAVTSHL</sequence>
<dbReference type="PANTHER" id="PTHR37616">
    <property type="entry name" value="BZIP TRANSCRIPTION FACTOR 60-LIKE"/>
    <property type="match status" value="1"/>
</dbReference>
<feature type="region of interest" description="Disordered" evidence="2">
    <location>
        <begin position="301"/>
        <end position="331"/>
    </location>
</feature>
<feature type="compositionally biased region" description="Low complexity" evidence="2">
    <location>
        <begin position="186"/>
        <end position="196"/>
    </location>
</feature>
<dbReference type="PROSITE" id="PS50217">
    <property type="entry name" value="BZIP"/>
    <property type="match status" value="1"/>
</dbReference>
<dbReference type="Pfam" id="PF00170">
    <property type="entry name" value="bZIP_1"/>
    <property type="match status" value="1"/>
</dbReference>
<feature type="compositionally biased region" description="Basic and acidic residues" evidence="2">
    <location>
        <begin position="311"/>
        <end position="328"/>
    </location>
</feature>
<feature type="region of interest" description="Disordered" evidence="2">
    <location>
        <begin position="398"/>
        <end position="458"/>
    </location>
</feature>
<feature type="compositionally biased region" description="Polar residues" evidence="2">
    <location>
        <begin position="440"/>
        <end position="452"/>
    </location>
</feature>
<proteinExistence type="predicted"/>
<dbReference type="SMART" id="SM00338">
    <property type="entry name" value="BRLZ"/>
    <property type="match status" value="1"/>
</dbReference>
<dbReference type="CDD" id="cd14810">
    <property type="entry name" value="bZIP_u1"/>
    <property type="match status" value="1"/>
</dbReference>
<dbReference type="EMBL" id="FWEW01003840">
    <property type="protein sequence ID" value="SLM41347.1"/>
    <property type="molecule type" value="Genomic_DNA"/>
</dbReference>
<keyword evidence="5" id="KW-1185">Reference proteome</keyword>
<feature type="compositionally biased region" description="Polar residues" evidence="2">
    <location>
        <begin position="236"/>
        <end position="254"/>
    </location>
</feature>
<feature type="compositionally biased region" description="Low complexity" evidence="2">
    <location>
        <begin position="206"/>
        <end position="231"/>
    </location>
</feature>
<evidence type="ECO:0000256" key="2">
    <source>
        <dbReference type="SAM" id="MobiDB-lite"/>
    </source>
</evidence>
<dbReference type="InterPro" id="IPR046347">
    <property type="entry name" value="bZIP_sf"/>
</dbReference>
<keyword evidence="1" id="KW-0175">Coiled coil</keyword>
<feature type="domain" description="BZIP" evidence="3">
    <location>
        <begin position="321"/>
        <end position="384"/>
    </location>
</feature>
<feature type="coiled-coil region" evidence="1">
    <location>
        <begin position="346"/>
        <end position="380"/>
    </location>
</feature>
<dbReference type="SUPFAM" id="SSF57959">
    <property type="entry name" value="Leucine zipper domain"/>
    <property type="match status" value="1"/>
</dbReference>
<organism evidence="4 5">
    <name type="scientific">Lasallia pustulata</name>
    <dbReference type="NCBI Taxonomy" id="136370"/>
    <lineage>
        <taxon>Eukaryota</taxon>
        <taxon>Fungi</taxon>
        <taxon>Dikarya</taxon>
        <taxon>Ascomycota</taxon>
        <taxon>Pezizomycotina</taxon>
        <taxon>Lecanoromycetes</taxon>
        <taxon>OSLEUM clade</taxon>
        <taxon>Umbilicariomycetidae</taxon>
        <taxon>Umbilicariales</taxon>
        <taxon>Umbilicariaceae</taxon>
        <taxon>Lasallia</taxon>
    </lineage>
</organism>
<feature type="region of interest" description="Disordered" evidence="2">
    <location>
        <begin position="161"/>
        <end position="258"/>
    </location>
</feature>
<dbReference type="InterPro" id="IPR004827">
    <property type="entry name" value="bZIP"/>
</dbReference>
<dbReference type="Gene3D" id="1.20.5.170">
    <property type="match status" value="1"/>
</dbReference>
<dbReference type="PANTHER" id="PTHR37616:SF2">
    <property type="entry name" value="BZIP DOMAIN-CONTAINING PROTEIN"/>
    <property type="match status" value="1"/>
</dbReference>
<feature type="compositionally biased region" description="Polar residues" evidence="2">
    <location>
        <begin position="163"/>
        <end position="175"/>
    </location>
</feature>
<protein>
    <submittedName>
        <fullName evidence="4">Basic-leucine zipper domain</fullName>
    </submittedName>
</protein>
<reference evidence="5" key="1">
    <citation type="submission" date="2017-03" db="EMBL/GenBank/DDBJ databases">
        <authorList>
            <person name="Sharma R."/>
            <person name="Thines M."/>
        </authorList>
    </citation>
    <scope>NUCLEOTIDE SEQUENCE [LARGE SCALE GENOMIC DNA]</scope>
</reference>
<evidence type="ECO:0000313" key="5">
    <source>
        <dbReference type="Proteomes" id="UP000192927"/>
    </source>
</evidence>
<name>A0A1W5DDV4_9LECA</name>
<dbReference type="AlphaFoldDB" id="A0A1W5DDV4"/>
<dbReference type="GO" id="GO:0003700">
    <property type="term" value="F:DNA-binding transcription factor activity"/>
    <property type="evidence" value="ECO:0007669"/>
    <property type="project" value="InterPro"/>
</dbReference>
<feature type="region of interest" description="Disordered" evidence="2">
    <location>
        <begin position="271"/>
        <end position="290"/>
    </location>
</feature>
<evidence type="ECO:0000256" key="1">
    <source>
        <dbReference type="SAM" id="Coils"/>
    </source>
</evidence>
<feature type="compositionally biased region" description="Low complexity" evidence="2">
    <location>
        <begin position="406"/>
        <end position="426"/>
    </location>
</feature>
<dbReference type="Proteomes" id="UP000192927">
    <property type="component" value="Unassembled WGS sequence"/>
</dbReference>
<accession>A0A1W5DDV4</accession>